<dbReference type="PANTHER" id="PTHR11530:SF11">
    <property type="entry name" value="D-ASPARTATE OXIDASE"/>
    <property type="match status" value="1"/>
</dbReference>
<keyword evidence="4" id="KW-0285">Flavoprotein</keyword>
<evidence type="ECO:0000256" key="10">
    <source>
        <dbReference type="ARBA" id="ARBA00046214"/>
    </source>
</evidence>
<dbReference type="GO" id="GO:0071949">
    <property type="term" value="F:FAD binding"/>
    <property type="evidence" value="ECO:0007669"/>
    <property type="project" value="InterPro"/>
</dbReference>
<dbReference type="InterPro" id="IPR006181">
    <property type="entry name" value="D-amino_acid_oxidase_CS"/>
</dbReference>
<organism evidence="14 15">
    <name type="scientific">Pleurodeles waltl</name>
    <name type="common">Iberian ribbed newt</name>
    <dbReference type="NCBI Taxonomy" id="8319"/>
    <lineage>
        <taxon>Eukaryota</taxon>
        <taxon>Metazoa</taxon>
        <taxon>Chordata</taxon>
        <taxon>Craniata</taxon>
        <taxon>Vertebrata</taxon>
        <taxon>Euteleostomi</taxon>
        <taxon>Amphibia</taxon>
        <taxon>Batrachia</taxon>
        <taxon>Caudata</taxon>
        <taxon>Salamandroidea</taxon>
        <taxon>Salamandridae</taxon>
        <taxon>Pleurodelinae</taxon>
        <taxon>Pleurodeles</taxon>
    </lineage>
</organism>
<comment type="cofactor">
    <cofactor evidence="1">
        <name>FAD</name>
        <dbReference type="ChEBI" id="CHEBI:57692"/>
    </cofactor>
</comment>
<dbReference type="PROSITE" id="PS00677">
    <property type="entry name" value="DAO"/>
    <property type="match status" value="1"/>
</dbReference>
<evidence type="ECO:0000256" key="11">
    <source>
        <dbReference type="ARBA" id="ARBA00047522"/>
    </source>
</evidence>
<evidence type="ECO:0000256" key="4">
    <source>
        <dbReference type="ARBA" id="ARBA00022630"/>
    </source>
</evidence>
<dbReference type="GO" id="GO:0005782">
    <property type="term" value="C:peroxisomal matrix"/>
    <property type="evidence" value="ECO:0007669"/>
    <property type="project" value="UniProtKB-SubCell"/>
</dbReference>
<accession>A0AAV7RVB6</accession>
<dbReference type="GO" id="GO:0008445">
    <property type="term" value="F:D-aspartate oxidase activity"/>
    <property type="evidence" value="ECO:0007669"/>
    <property type="project" value="UniProtKB-EC"/>
</dbReference>
<keyword evidence="6" id="KW-0560">Oxidoreductase</keyword>
<name>A0AAV7RVB6_PLEWA</name>
<evidence type="ECO:0000256" key="12">
    <source>
        <dbReference type="ARBA" id="ARBA00049882"/>
    </source>
</evidence>
<comment type="caution">
    <text evidence="14">The sequence shown here is derived from an EMBL/GenBank/DDBJ whole genome shotgun (WGS) entry which is preliminary data.</text>
</comment>
<dbReference type="SUPFAM" id="SSF51971">
    <property type="entry name" value="Nucleotide-binding domain"/>
    <property type="match status" value="1"/>
</dbReference>
<dbReference type="EMBL" id="JANPWB010000009">
    <property type="protein sequence ID" value="KAJ1154888.1"/>
    <property type="molecule type" value="Genomic_DNA"/>
</dbReference>
<evidence type="ECO:0000256" key="8">
    <source>
        <dbReference type="ARBA" id="ARBA00044520"/>
    </source>
</evidence>
<evidence type="ECO:0000313" key="14">
    <source>
        <dbReference type="EMBL" id="KAJ1154888.1"/>
    </source>
</evidence>
<comment type="catalytic activity">
    <reaction evidence="11">
        <text>D-aspartate + O2 + H2O = oxaloacetate + H2O2 + NH4(+)</text>
        <dbReference type="Rhea" id="RHEA:12512"/>
        <dbReference type="ChEBI" id="CHEBI:15377"/>
        <dbReference type="ChEBI" id="CHEBI:15379"/>
        <dbReference type="ChEBI" id="CHEBI:16240"/>
        <dbReference type="ChEBI" id="CHEBI:16452"/>
        <dbReference type="ChEBI" id="CHEBI:28938"/>
        <dbReference type="ChEBI" id="CHEBI:29990"/>
        <dbReference type="EC" id="1.4.3.1"/>
    </reaction>
    <physiologicalReaction direction="left-to-right" evidence="11">
        <dbReference type="Rhea" id="RHEA:12513"/>
    </physiologicalReaction>
</comment>
<comment type="function">
    <text evidence="10">Selectively catalyzes the oxidative deamination of acidic amino acids. Suppresses the level of D-aspartate in the brain, an amino acid that can act as an agonist for glutamate receptors. Protects the organism from the toxicity of D-amino acids. May also function in the intestine.</text>
</comment>
<dbReference type="PANTHER" id="PTHR11530">
    <property type="entry name" value="D-AMINO ACID OXIDASE"/>
    <property type="match status" value="1"/>
</dbReference>
<comment type="subcellular location">
    <subcellularLocation>
        <location evidence="2">Peroxisome matrix</location>
    </subcellularLocation>
</comment>
<gene>
    <name evidence="14" type="ORF">NDU88_007631</name>
</gene>
<evidence type="ECO:0000256" key="7">
    <source>
        <dbReference type="ARBA" id="ARBA00023140"/>
    </source>
</evidence>
<reference evidence="14" key="1">
    <citation type="journal article" date="2022" name="bioRxiv">
        <title>Sequencing and chromosome-scale assembly of the giantPleurodeles waltlgenome.</title>
        <authorList>
            <person name="Brown T."/>
            <person name="Elewa A."/>
            <person name="Iarovenko S."/>
            <person name="Subramanian E."/>
            <person name="Araus A.J."/>
            <person name="Petzold A."/>
            <person name="Susuki M."/>
            <person name="Suzuki K.-i.T."/>
            <person name="Hayashi T."/>
            <person name="Toyoda A."/>
            <person name="Oliveira C."/>
            <person name="Osipova E."/>
            <person name="Leigh N.D."/>
            <person name="Simon A."/>
            <person name="Yun M.H."/>
        </authorList>
    </citation>
    <scope>NUCLEOTIDE SEQUENCE</scope>
    <source>
        <strain evidence="14">20211129_DDA</strain>
        <tissue evidence="14">Liver</tissue>
    </source>
</reference>
<evidence type="ECO:0000313" key="15">
    <source>
        <dbReference type="Proteomes" id="UP001066276"/>
    </source>
</evidence>
<dbReference type="InterPro" id="IPR023209">
    <property type="entry name" value="DAO"/>
</dbReference>
<comment type="similarity">
    <text evidence="3">Belongs to the DAMOX/DASOX family.</text>
</comment>
<keyword evidence="7" id="KW-0576">Peroxisome</keyword>
<dbReference type="Gene3D" id="3.30.9.10">
    <property type="entry name" value="D-Amino Acid Oxidase, subunit A, domain 2"/>
    <property type="match status" value="1"/>
</dbReference>
<dbReference type="Proteomes" id="UP001066276">
    <property type="component" value="Chromosome 5"/>
</dbReference>
<comment type="catalytic activity">
    <reaction evidence="12">
        <text>D-glutamate + O2 + H2O = 2-oxoglutarate + H2O2 + NH4(+)</text>
        <dbReference type="Rhea" id="RHEA:10028"/>
        <dbReference type="ChEBI" id="CHEBI:15377"/>
        <dbReference type="ChEBI" id="CHEBI:15379"/>
        <dbReference type="ChEBI" id="CHEBI:16240"/>
        <dbReference type="ChEBI" id="CHEBI:16810"/>
        <dbReference type="ChEBI" id="CHEBI:28938"/>
        <dbReference type="ChEBI" id="CHEBI:29986"/>
    </reaction>
    <physiologicalReaction direction="left-to-right" evidence="12">
        <dbReference type="Rhea" id="RHEA:10029"/>
    </physiologicalReaction>
</comment>
<dbReference type="Gene3D" id="3.40.50.720">
    <property type="entry name" value="NAD(P)-binding Rossmann-like Domain"/>
    <property type="match status" value="1"/>
</dbReference>
<keyword evidence="15" id="KW-1185">Reference proteome</keyword>
<evidence type="ECO:0000256" key="6">
    <source>
        <dbReference type="ARBA" id="ARBA00023002"/>
    </source>
</evidence>
<dbReference type="GO" id="GO:0019478">
    <property type="term" value="P:D-amino acid catabolic process"/>
    <property type="evidence" value="ECO:0007669"/>
    <property type="project" value="TreeGrafter"/>
</dbReference>
<evidence type="ECO:0000256" key="9">
    <source>
        <dbReference type="ARBA" id="ARBA00044541"/>
    </source>
</evidence>
<dbReference type="EC" id="1.4.3.1" evidence="8"/>
<dbReference type="Pfam" id="PF01266">
    <property type="entry name" value="DAO"/>
    <property type="match status" value="1"/>
</dbReference>
<dbReference type="GO" id="GO:0006533">
    <property type="term" value="P:L-aspartate catabolic process"/>
    <property type="evidence" value="ECO:0007669"/>
    <property type="project" value="TreeGrafter"/>
</dbReference>
<dbReference type="SUPFAM" id="SSF54373">
    <property type="entry name" value="FAD-linked reductases, C-terminal domain"/>
    <property type="match status" value="1"/>
</dbReference>
<evidence type="ECO:0000256" key="3">
    <source>
        <dbReference type="ARBA" id="ARBA00006730"/>
    </source>
</evidence>
<dbReference type="AlphaFoldDB" id="A0AAV7RVB6"/>
<evidence type="ECO:0000256" key="1">
    <source>
        <dbReference type="ARBA" id="ARBA00001974"/>
    </source>
</evidence>
<proteinExistence type="inferred from homology"/>
<evidence type="ECO:0000259" key="13">
    <source>
        <dbReference type="Pfam" id="PF01266"/>
    </source>
</evidence>
<keyword evidence="5" id="KW-0274">FAD</keyword>
<sequence length="447" mass="49086">MSSNRGVGARLTEALVGGLRPLIVLTLRELSHAPLHFGCCDTHSKTEHPTGQINIKGRYPLLVLPDRASDCVETQDVVHPLFLQICACAQTVSVTLTVSDRPAIAPMDTVKIAVIGGGLMGLSTAVCISESIPQCSVTVISEAFSPNTTSDVAAGVLIPHKFQGTPIHQQINWFKETFDYLFSIYNSAEASDAGIILLSGWQIFQTPPAEKYPFWSDVVLGFRLMSDSELKKFPHYVFGQAFATLKCECPPYLLWLEKRLKRNGGQERAGKVQDVWELYGQYDIVVNCAGLGSRELFGDKGIYPVQGQVLKVHAPWLTHFVRDGSGSTYIYPGISSVTLGGTRVQNEWSLKPDSSVSKEIFRRCTALVPSLEGVQETREKVGLRPIRPAVRLEREVLLRGGQRLHVVHNYGHGGGGFSVHRGTAKEATRLVEETVTLLSNTMTKSKL</sequence>
<evidence type="ECO:0000256" key="5">
    <source>
        <dbReference type="ARBA" id="ARBA00022827"/>
    </source>
</evidence>
<protein>
    <recommendedName>
        <fullName evidence="9">D-aspartate oxidase</fullName>
        <ecNumber evidence="8">1.4.3.1</ecNumber>
    </recommendedName>
</protein>
<dbReference type="InterPro" id="IPR006076">
    <property type="entry name" value="FAD-dep_OxRdtase"/>
</dbReference>
<feature type="domain" description="FAD dependent oxidoreductase" evidence="13">
    <location>
        <begin position="111"/>
        <end position="429"/>
    </location>
</feature>
<evidence type="ECO:0000256" key="2">
    <source>
        <dbReference type="ARBA" id="ARBA00004253"/>
    </source>
</evidence>